<evidence type="ECO:0000256" key="3">
    <source>
        <dbReference type="ARBA" id="ARBA00023125"/>
    </source>
</evidence>
<dbReference type="Gene3D" id="3.40.190.290">
    <property type="match status" value="1"/>
</dbReference>
<dbReference type="KEGG" id="salg:BS332_21540"/>
<dbReference type="CDD" id="cd05466">
    <property type="entry name" value="PBP2_LTTR_substrate"/>
    <property type="match status" value="1"/>
</dbReference>
<accession>A0A380BFM2</accession>
<keyword evidence="2" id="KW-0805">Transcription regulation</keyword>
<dbReference type="GO" id="GO:0003677">
    <property type="term" value="F:DNA binding"/>
    <property type="evidence" value="ECO:0007669"/>
    <property type="project" value="UniProtKB-KW"/>
</dbReference>
<dbReference type="SUPFAM" id="SSF53850">
    <property type="entry name" value="Periplasmic binding protein-like II"/>
    <property type="match status" value="1"/>
</dbReference>
<evidence type="ECO:0000313" key="7">
    <source>
        <dbReference type="Proteomes" id="UP000254069"/>
    </source>
</evidence>
<dbReference type="Gene3D" id="1.10.10.10">
    <property type="entry name" value="Winged helix-like DNA-binding domain superfamily/Winged helix DNA-binding domain"/>
    <property type="match status" value="1"/>
</dbReference>
<keyword evidence="7" id="KW-1185">Reference proteome</keyword>
<evidence type="ECO:0000256" key="1">
    <source>
        <dbReference type="ARBA" id="ARBA00009437"/>
    </source>
</evidence>
<keyword evidence="4" id="KW-0804">Transcription</keyword>
<proteinExistence type="inferred from homology"/>
<sequence length="324" mass="37083">MTSRLLKQLCELDIFTLMVFKNIYETGHANCTARDLAVSAPKVSRCLAALRLAFDDELFYRRQQKLKPTPLAESLYQPVCDFIHSVHRLEQQVHQSRQPSNDICIHIAVAHGLLCALAMKLGLKNIQQQLGQVRLYPWQDDSAEKIHRGQLDLGICLEHPEQLDLILSSLGQTMGVCVVSREDHPLWQRSPAITLEDISQYTFVYLTIKGFNERMDPMELFCQQEGIPLSQVHAVHDREEWHAHLLTMGSVAFSTPNEMALIKGMPGLRVQHLPETEVAKLHRAFSLPSYSLVEKAPSYRRYSEQQRKQLLALVTQELYPKAEY</sequence>
<keyword evidence="3" id="KW-0238">DNA-binding</keyword>
<dbReference type="InterPro" id="IPR036390">
    <property type="entry name" value="WH_DNA-bd_sf"/>
</dbReference>
<protein>
    <submittedName>
        <fullName evidence="6">HTH-type transcriptional regulator yidZ</fullName>
    </submittedName>
</protein>
<evidence type="ECO:0000256" key="4">
    <source>
        <dbReference type="ARBA" id="ARBA00023163"/>
    </source>
</evidence>
<dbReference type="PANTHER" id="PTHR30118:SF11">
    <property type="entry name" value="HTH-TYPE TRANSCRIPTIONAL REGULATOR YIDZ"/>
    <property type="match status" value="1"/>
</dbReference>
<dbReference type="RefSeq" id="WP_109248824.1">
    <property type="nucleotide sequence ID" value="NZ_AP024609.1"/>
</dbReference>
<feature type="domain" description="HTH lysR-type" evidence="5">
    <location>
        <begin position="17"/>
        <end position="69"/>
    </location>
</feature>
<comment type="similarity">
    <text evidence="1">Belongs to the LysR transcriptional regulatory family.</text>
</comment>
<organism evidence="6 7">
    <name type="scientific">Shewanella algae</name>
    <dbReference type="NCBI Taxonomy" id="38313"/>
    <lineage>
        <taxon>Bacteria</taxon>
        <taxon>Pseudomonadati</taxon>
        <taxon>Pseudomonadota</taxon>
        <taxon>Gammaproteobacteria</taxon>
        <taxon>Alteromonadales</taxon>
        <taxon>Shewanellaceae</taxon>
        <taxon>Shewanella</taxon>
    </lineage>
</organism>
<dbReference type="AlphaFoldDB" id="A0A380BFM2"/>
<dbReference type="InterPro" id="IPR000847">
    <property type="entry name" value="LysR_HTH_N"/>
</dbReference>
<dbReference type="InterPro" id="IPR050389">
    <property type="entry name" value="LysR-type_TF"/>
</dbReference>
<evidence type="ECO:0000259" key="5">
    <source>
        <dbReference type="PROSITE" id="PS50931"/>
    </source>
</evidence>
<dbReference type="Pfam" id="PF00126">
    <property type="entry name" value="HTH_1"/>
    <property type="match status" value="1"/>
</dbReference>
<evidence type="ECO:0000256" key="2">
    <source>
        <dbReference type="ARBA" id="ARBA00023015"/>
    </source>
</evidence>
<dbReference type="GO" id="GO:0003700">
    <property type="term" value="F:DNA-binding transcription factor activity"/>
    <property type="evidence" value="ECO:0007669"/>
    <property type="project" value="InterPro"/>
</dbReference>
<dbReference type="Proteomes" id="UP000254069">
    <property type="component" value="Unassembled WGS sequence"/>
</dbReference>
<dbReference type="PANTHER" id="PTHR30118">
    <property type="entry name" value="HTH-TYPE TRANSCRIPTIONAL REGULATOR LEUO-RELATED"/>
    <property type="match status" value="1"/>
</dbReference>
<dbReference type="EMBL" id="UGYO01000002">
    <property type="protein sequence ID" value="SUJ00775.1"/>
    <property type="molecule type" value="Genomic_DNA"/>
</dbReference>
<evidence type="ECO:0000313" key="6">
    <source>
        <dbReference type="EMBL" id="SUJ00775.1"/>
    </source>
</evidence>
<reference evidence="6 7" key="1">
    <citation type="submission" date="2018-06" db="EMBL/GenBank/DDBJ databases">
        <authorList>
            <consortium name="Pathogen Informatics"/>
            <person name="Doyle S."/>
        </authorList>
    </citation>
    <scope>NUCLEOTIDE SEQUENCE [LARGE SCALE GENOMIC DNA]</scope>
    <source>
        <strain evidence="6 7">NCTC10738</strain>
    </source>
</reference>
<dbReference type="InterPro" id="IPR005119">
    <property type="entry name" value="LysR_subst-bd"/>
</dbReference>
<dbReference type="Pfam" id="PF03466">
    <property type="entry name" value="LysR_substrate"/>
    <property type="match status" value="1"/>
</dbReference>
<dbReference type="InterPro" id="IPR036388">
    <property type="entry name" value="WH-like_DNA-bd_sf"/>
</dbReference>
<dbReference type="SUPFAM" id="SSF46785">
    <property type="entry name" value="Winged helix' DNA-binding domain"/>
    <property type="match status" value="1"/>
</dbReference>
<gene>
    <name evidence="6" type="primary">yidZ_4</name>
    <name evidence="6" type="ORF">NCTC10738_03190</name>
</gene>
<name>A0A380BFM2_9GAMM</name>
<dbReference type="PROSITE" id="PS50931">
    <property type="entry name" value="HTH_LYSR"/>
    <property type="match status" value="1"/>
</dbReference>